<comment type="similarity">
    <text evidence="1 5">Belongs to the universal ribosomal protein uL30 family.</text>
</comment>
<dbReference type="Gene3D" id="3.30.1390.20">
    <property type="entry name" value="Ribosomal protein L30, ferredoxin-like fold domain"/>
    <property type="match status" value="1"/>
</dbReference>
<dbReference type="PANTHER" id="PTHR15892:SF2">
    <property type="entry name" value="LARGE RIBOSOMAL SUBUNIT PROTEIN UL30M"/>
    <property type="match status" value="1"/>
</dbReference>
<name>A0A2Z5V7L6_9COXI</name>
<gene>
    <name evidence="5 7" type="primary">rpmD</name>
    <name evidence="7" type="ORF">RVIR1_10890</name>
</gene>
<dbReference type="PIRSF" id="PIRSF002211">
    <property type="entry name" value="Ribosomal_L30_bac-type"/>
    <property type="match status" value="1"/>
</dbReference>
<dbReference type="SUPFAM" id="SSF55129">
    <property type="entry name" value="Ribosomal protein L30p/L7e"/>
    <property type="match status" value="1"/>
</dbReference>
<evidence type="ECO:0000313" key="7">
    <source>
        <dbReference type="EMBL" id="BBB15557.1"/>
    </source>
</evidence>
<dbReference type="InterPro" id="IPR016082">
    <property type="entry name" value="Ribosomal_uL30_ferredoxin-like"/>
</dbReference>
<evidence type="ECO:0000256" key="1">
    <source>
        <dbReference type="ARBA" id="ARBA00007594"/>
    </source>
</evidence>
<dbReference type="EMBL" id="AP018005">
    <property type="protein sequence ID" value="BBB15557.1"/>
    <property type="molecule type" value="Genomic_DNA"/>
</dbReference>
<evidence type="ECO:0000313" key="8">
    <source>
        <dbReference type="Proteomes" id="UP000282483"/>
    </source>
</evidence>
<reference evidence="7 8" key="1">
    <citation type="submission" date="2017-03" db="EMBL/GenBank/DDBJ databases">
        <title>The genome sequence of Candidatus Rickettsiella viridis.</title>
        <authorList>
            <person name="Nikoh N."/>
            <person name="Tsuchida T."/>
            <person name="Yamaguchi K."/>
            <person name="Maeda T."/>
            <person name="Shigenobu S."/>
            <person name="Fukatsu T."/>
        </authorList>
    </citation>
    <scope>NUCLEOTIDE SEQUENCE [LARGE SCALE GENOMIC DNA]</scope>
    <source>
        <strain evidence="7 8">Ap-RA04</strain>
    </source>
</reference>
<dbReference type="RefSeq" id="WP_126323033.1">
    <property type="nucleotide sequence ID" value="NZ_AP018005.1"/>
</dbReference>
<dbReference type="PANTHER" id="PTHR15892">
    <property type="entry name" value="MITOCHONDRIAL RIBOSOMAL PROTEIN L30"/>
    <property type="match status" value="1"/>
</dbReference>
<dbReference type="NCBIfam" id="TIGR01308">
    <property type="entry name" value="rpmD_bact"/>
    <property type="match status" value="1"/>
</dbReference>
<organism evidence="7 8">
    <name type="scientific">Candidatus Rickettsiella viridis</name>
    <dbReference type="NCBI Taxonomy" id="676208"/>
    <lineage>
        <taxon>Bacteria</taxon>
        <taxon>Pseudomonadati</taxon>
        <taxon>Pseudomonadota</taxon>
        <taxon>Gammaproteobacteria</taxon>
        <taxon>Legionellales</taxon>
        <taxon>Coxiellaceae</taxon>
        <taxon>Rickettsiella</taxon>
    </lineage>
</organism>
<dbReference type="InterPro" id="IPR036919">
    <property type="entry name" value="Ribo_uL30_ferredoxin-like_sf"/>
</dbReference>
<evidence type="ECO:0000256" key="3">
    <source>
        <dbReference type="ARBA" id="ARBA00022980"/>
    </source>
</evidence>
<dbReference type="OrthoDB" id="9812790at2"/>
<evidence type="ECO:0000259" key="6">
    <source>
        <dbReference type="Pfam" id="PF00327"/>
    </source>
</evidence>
<evidence type="ECO:0000256" key="4">
    <source>
        <dbReference type="ARBA" id="ARBA00023274"/>
    </source>
</evidence>
<dbReference type="GO" id="GO:0006412">
    <property type="term" value="P:translation"/>
    <property type="evidence" value="ECO:0007669"/>
    <property type="project" value="UniProtKB-UniRule"/>
</dbReference>
<sequence>MSDKKLRLTLTKSISGRIPVHTATIAALGLKRLNQVIEVKDNAAMRGMIKQVAYLLKVEEIDHVS</sequence>
<dbReference type="CDD" id="cd01658">
    <property type="entry name" value="Ribosomal_L30"/>
    <property type="match status" value="1"/>
</dbReference>
<evidence type="ECO:0000256" key="5">
    <source>
        <dbReference type="HAMAP-Rule" id="MF_01371"/>
    </source>
</evidence>
<comment type="subunit">
    <text evidence="2 5">Part of the 50S ribosomal subunit.</text>
</comment>
<keyword evidence="8" id="KW-1185">Reference proteome</keyword>
<dbReference type="GO" id="GO:0022625">
    <property type="term" value="C:cytosolic large ribosomal subunit"/>
    <property type="evidence" value="ECO:0007669"/>
    <property type="project" value="TreeGrafter"/>
</dbReference>
<feature type="domain" description="Large ribosomal subunit protein uL30-like ferredoxin-like fold" evidence="6">
    <location>
        <begin position="6"/>
        <end position="55"/>
    </location>
</feature>
<evidence type="ECO:0000256" key="2">
    <source>
        <dbReference type="ARBA" id="ARBA00011838"/>
    </source>
</evidence>
<proteinExistence type="inferred from homology"/>
<dbReference type="Pfam" id="PF00327">
    <property type="entry name" value="Ribosomal_L30"/>
    <property type="match status" value="1"/>
</dbReference>
<dbReference type="HAMAP" id="MF_01371_B">
    <property type="entry name" value="Ribosomal_uL30_B"/>
    <property type="match status" value="1"/>
</dbReference>
<keyword evidence="3 5" id="KW-0689">Ribosomal protein</keyword>
<dbReference type="KEGG" id="rvi:RVIR1_10890"/>
<dbReference type="InterPro" id="IPR005996">
    <property type="entry name" value="Ribosomal_uL30_bac-type"/>
</dbReference>
<dbReference type="AlphaFoldDB" id="A0A2Z5V7L6"/>
<dbReference type="GO" id="GO:0003735">
    <property type="term" value="F:structural constituent of ribosome"/>
    <property type="evidence" value="ECO:0007669"/>
    <property type="project" value="InterPro"/>
</dbReference>
<accession>A0A2Z5V7L6</accession>
<keyword evidence="4 5" id="KW-0687">Ribonucleoprotein</keyword>
<dbReference type="Proteomes" id="UP000282483">
    <property type="component" value="Chromosome"/>
</dbReference>
<protein>
    <recommendedName>
        <fullName evidence="5">Large ribosomal subunit protein uL30</fullName>
    </recommendedName>
</protein>